<dbReference type="Gene3D" id="3.90.79.10">
    <property type="entry name" value="Nucleoside Triphosphate Pyrophosphohydrolase"/>
    <property type="match status" value="1"/>
</dbReference>
<comment type="caution">
    <text evidence="3">The sequence shown here is derived from an EMBL/GenBank/DDBJ whole genome shotgun (WGS) entry which is preliminary data.</text>
</comment>
<sequence length="128" mass="14831">MFIGLHRKSGLWLFNGGHMDRGELPEEALRREIMEEWGPDTAVSTVGRPRLLTVTEISNRPTQTCRMHYDIWFFVSVDERNFRPDSSRMYTEFSEFGWHSPEEARGKVTDGSTLEAISLVEGDFFRNA</sequence>
<evidence type="ECO:0000256" key="1">
    <source>
        <dbReference type="ARBA" id="ARBA00022801"/>
    </source>
</evidence>
<evidence type="ECO:0000259" key="2">
    <source>
        <dbReference type="PROSITE" id="PS51462"/>
    </source>
</evidence>
<dbReference type="InterPro" id="IPR000086">
    <property type="entry name" value="NUDIX_hydrolase_dom"/>
</dbReference>
<keyword evidence="1" id="KW-0378">Hydrolase</keyword>
<dbReference type="InterPro" id="IPR015797">
    <property type="entry name" value="NUDIX_hydrolase-like_dom_sf"/>
</dbReference>
<protein>
    <recommendedName>
        <fullName evidence="2">Nudix hydrolase domain-containing protein</fullName>
    </recommendedName>
</protein>
<dbReference type="AlphaFoldDB" id="A0A2M7QA07"/>
<dbReference type="SUPFAM" id="SSF55811">
    <property type="entry name" value="Nudix"/>
    <property type="match status" value="1"/>
</dbReference>
<accession>A0A2M7QA07</accession>
<dbReference type="EMBL" id="PFLC01000053">
    <property type="protein sequence ID" value="PIY62086.1"/>
    <property type="molecule type" value="Genomic_DNA"/>
</dbReference>
<dbReference type="InterPro" id="IPR020084">
    <property type="entry name" value="NUDIX_hydrolase_CS"/>
</dbReference>
<dbReference type="Pfam" id="PF00293">
    <property type="entry name" value="NUDIX"/>
    <property type="match status" value="1"/>
</dbReference>
<dbReference type="PROSITE" id="PS51462">
    <property type="entry name" value="NUDIX"/>
    <property type="match status" value="1"/>
</dbReference>
<evidence type="ECO:0000313" key="4">
    <source>
        <dbReference type="Proteomes" id="UP000230973"/>
    </source>
</evidence>
<dbReference type="PROSITE" id="PS00893">
    <property type="entry name" value="NUDIX_BOX"/>
    <property type="match status" value="1"/>
</dbReference>
<feature type="domain" description="Nudix hydrolase" evidence="2">
    <location>
        <begin position="1"/>
        <end position="121"/>
    </location>
</feature>
<organism evidence="3 4">
    <name type="scientific">Candidatus Uhrbacteria bacterium CG_4_10_14_0_8_um_filter_58_22</name>
    <dbReference type="NCBI Taxonomy" id="1975029"/>
    <lineage>
        <taxon>Bacteria</taxon>
        <taxon>Candidatus Uhriibacteriota</taxon>
    </lineage>
</organism>
<evidence type="ECO:0000313" key="3">
    <source>
        <dbReference type="EMBL" id="PIY62086.1"/>
    </source>
</evidence>
<dbReference type="Proteomes" id="UP000230973">
    <property type="component" value="Unassembled WGS sequence"/>
</dbReference>
<proteinExistence type="predicted"/>
<dbReference type="GO" id="GO:0016787">
    <property type="term" value="F:hydrolase activity"/>
    <property type="evidence" value="ECO:0007669"/>
    <property type="project" value="UniProtKB-KW"/>
</dbReference>
<reference evidence="4" key="1">
    <citation type="submission" date="2017-09" db="EMBL/GenBank/DDBJ databases">
        <title>Depth-based differentiation of microbial function through sediment-hosted aquifers and enrichment of novel symbionts in the deep terrestrial subsurface.</title>
        <authorList>
            <person name="Probst A.J."/>
            <person name="Ladd B."/>
            <person name="Jarett J.K."/>
            <person name="Geller-Mcgrath D.E."/>
            <person name="Sieber C.M.K."/>
            <person name="Emerson J.B."/>
            <person name="Anantharaman K."/>
            <person name="Thomas B.C."/>
            <person name="Malmstrom R."/>
            <person name="Stieglmeier M."/>
            <person name="Klingl A."/>
            <person name="Woyke T."/>
            <person name="Ryan C.M."/>
            <person name="Banfield J.F."/>
        </authorList>
    </citation>
    <scope>NUCLEOTIDE SEQUENCE [LARGE SCALE GENOMIC DNA]</scope>
</reference>
<name>A0A2M7QA07_9BACT</name>
<gene>
    <name evidence="3" type="ORF">COY93_03940</name>
</gene>